<dbReference type="CDD" id="cd04433">
    <property type="entry name" value="AFD_class_I"/>
    <property type="match status" value="1"/>
</dbReference>
<dbReference type="PROSITE" id="PS00455">
    <property type="entry name" value="AMP_BINDING"/>
    <property type="match status" value="1"/>
</dbReference>
<comment type="similarity">
    <text evidence="1">Belongs to the ATP-dependent AMP-binding enzyme family.</text>
</comment>
<dbReference type="RefSeq" id="WP_163673837.1">
    <property type="nucleotide sequence ID" value="NZ_AP022570.1"/>
</dbReference>
<accession>A0A6N4V6T5</accession>
<name>A0A6N4V6T5_9MYCO</name>
<dbReference type="GO" id="GO:0006631">
    <property type="term" value="P:fatty acid metabolic process"/>
    <property type="evidence" value="ECO:0007669"/>
    <property type="project" value="TreeGrafter"/>
</dbReference>
<proteinExistence type="inferred from homology"/>
<dbReference type="InterPro" id="IPR042099">
    <property type="entry name" value="ANL_N_sf"/>
</dbReference>
<keyword evidence="5" id="KW-1185">Reference proteome</keyword>
<dbReference type="EMBL" id="AP022570">
    <property type="protein sequence ID" value="BBX51286.1"/>
    <property type="molecule type" value="Genomic_DNA"/>
</dbReference>
<dbReference type="PANTHER" id="PTHR43201:SF5">
    <property type="entry name" value="MEDIUM-CHAIN ACYL-COA LIGASE ACSF2, MITOCHONDRIAL"/>
    <property type="match status" value="1"/>
</dbReference>
<dbReference type="KEGG" id="mpof:MPOR_23120"/>
<sequence>MADTIDALLRDAAHRHATKDAVVEPGTRLTYRELDIQTLELAAAFLDAGINKGCRVGLLMPNGVQWARIAFALTRVGAVLVPLSTLFTPPELSAALRTAAVQHLIAVDEFRGRRYLDDLPPAGDLPALRTVHRTAALPAEGGGAAHRVADVLARTVRPADPLAILFTSGSSGAPKGVRHSHGNAIDAVRSGLAARRVDADTRLYLPMPFFWVGGFAGGLMSALVAGATLVTEAVPEPDSTLRLLTAEGVTLFRGWPDQADALARHRDQAGAAPADLSALKPGSLEALLPEGERSRPGSRARLFGMTESFGPYCGYPADTDMPESAWGSCGKPFDGMTVRVVDPDTGTPVSTGEAGMIQIRGPHVMQGICRRSREEVFTADRYYPTGDLGHLDADKFLFFDGRADDMFKVSGATVYPSEVERALRGLTGVRAAFVTNVAGPAGERVGAAVVCDAPTTVADLRAAARAVLSPFKVPTVWALLDDEDAVPRGATGKVDAARLRAMLLLR</sequence>
<evidence type="ECO:0000313" key="4">
    <source>
        <dbReference type="EMBL" id="BBX51286.1"/>
    </source>
</evidence>
<dbReference type="Gene3D" id="3.30.300.30">
    <property type="match status" value="1"/>
</dbReference>
<dbReference type="Pfam" id="PF00501">
    <property type="entry name" value="AMP-binding"/>
    <property type="match status" value="1"/>
</dbReference>
<reference evidence="4 5" key="1">
    <citation type="journal article" date="2019" name="Emerg. Microbes Infect.">
        <title>Comprehensive subspecies identification of 175 nontuberculous mycobacteria species based on 7547 genomic profiles.</title>
        <authorList>
            <person name="Matsumoto Y."/>
            <person name="Kinjo T."/>
            <person name="Motooka D."/>
            <person name="Nabeya D."/>
            <person name="Jung N."/>
            <person name="Uechi K."/>
            <person name="Horii T."/>
            <person name="Iida T."/>
            <person name="Fujita J."/>
            <person name="Nakamura S."/>
        </authorList>
    </citation>
    <scope>NUCLEOTIDE SEQUENCE [LARGE SCALE GENOMIC DNA]</scope>
    <source>
        <strain evidence="4 5">JCM 12603</strain>
    </source>
</reference>
<dbReference type="InterPro" id="IPR020845">
    <property type="entry name" value="AMP-binding_CS"/>
</dbReference>
<organism evidence="4 5">
    <name type="scientific">Mycolicibacterium poriferae</name>
    <dbReference type="NCBI Taxonomy" id="39694"/>
    <lineage>
        <taxon>Bacteria</taxon>
        <taxon>Bacillati</taxon>
        <taxon>Actinomycetota</taxon>
        <taxon>Actinomycetes</taxon>
        <taxon>Mycobacteriales</taxon>
        <taxon>Mycobacteriaceae</taxon>
        <taxon>Mycolicibacterium</taxon>
    </lineage>
</organism>
<dbReference type="Gene3D" id="3.40.50.12780">
    <property type="entry name" value="N-terminal domain of ligase-like"/>
    <property type="match status" value="1"/>
</dbReference>
<dbReference type="SUPFAM" id="SSF56801">
    <property type="entry name" value="Acetyl-CoA synthetase-like"/>
    <property type="match status" value="1"/>
</dbReference>
<dbReference type="Proteomes" id="UP000466785">
    <property type="component" value="Chromosome"/>
</dbReference>
<evidence type="ECO:0000256" key="1">
    <source>
        <dbReference type="ARBA" id="ARBA00006432"/>
    </source>
</evidence>
<feature type="domain" description="AMP-dependent synthetase/ligase" evidence="3">
    <location>
        <begin position="10"/>
        <end position="367"/>
    </location>
</feature>
<dbReference type="GO" id="GO:0031956">
    <property type="term" value="F:medium-chain fatty acid-CoA ligase activity"/>
    <property type="evidence" value="ECO:0007669"/>
    <property type="project" value="TreeGrafter"/>
</dbReference>
<dbReference type="InterPro" id="IPR000873">
    <property type="entry name" value="AMP-dep_synth/lig_dom"/>
</dbReference>
<evidence type="ECO:0000259" key="3">
    <source>
        <dbReference type="Pfam" id="PF00501"/>
    </source>
</evidence>
<dbReference type="AlphaFoldDB" id="A0A6N4V6T5"/>
<evidence type="ECO:0000256" key="2">
    <source>
        <dbReference type="ARBA" id="ARBA00022598"/>
    </source>
</evidence>
<dbReference type="InterPro" id="IPR045851">
    <property type="entry name" value="AMP-bd_C_sf"/>
</dbReference>
<dbReference type="PANTHER" id="PTHR43201">
    <property type="entry name" value="ACYL-COA SYNTHETASE"/>
    <property type="match status" value="1"/>
</dbReference>
<protein>
    <submittedName>
        <fullName evidence="4">AMP-binding protein</fullName>
    </submittedName>
</protein>
<keyword evidence="2" id="KW-0436">Ligase</keyword>
<gene>
    <name evidence="4" type="ORF">MPOR_23120</name>
</gene>
<evidence type="ECO:0000313" key="5">
    <source>
        <dbReference type="Proteomes" id="UP000466785"/>
    </source>
</evidence>